<protein>
    <submittedName>
        <fullName evidence="1">DUF3224 domain-containing protein</fullName>
    </submittedName>
</protein>
<dbReference type="InterPro" id="IPR023159">
    <property type="entry name" value="SO1590-like_sf"/>
</dbReference>
<dbReference type="EMBL" id="JBHLUD010000014">
    <property type="protein sequence ID" value="MFC0547603.1"/>
    <property type="molecule type" value="Genomic_DNA"/>
</dbReference>
<accession>A0ABV6N4Y4</accession>
<dbReference type="Pfam" id="PF11528">
    <property type="entry name" value="DUF3224"/>
    <property type="match status" value="1"/>
</dbReference>
<name>A0ABV6N4Y4_9PSEU</name>
<gene>
    <name evidence="1" type="ORF">ACFFH7_39260</name>
</gene>
<proteinExistence type="predicted"/>
<evidence type="ECO:0000313" key="1">
    <source>
        <dbReference type="EMBL" id="MFC0547603.1"/>
    </source>
</evidence>
<dbReference type="Proteomes" id="UP001589810">
    <property type="component" value="Unassembled WGS sequence"/>
</dbReference>
<dbReference type="RefSeq" id="WP_273938543.1">
    <property type="nucleotide sequence ID" value="NZ_CP097263.1"/>
</dbReference>
<reference evidence="1 2" key="1">
    <citation type="submission" date="2024-09" db="EMBL/GenBank/DDBJ databases">
        <authorList>
            <person name="Sun Q."/>
            <person name="Mori K."/>
        </authorList>
    </citation>
    <scope>NUCLEOTIDE SEQUENCE [LARGE SCALE GENOMIC DNA]</scope>
    <source>
        <strain evidence="1 2">TBRC 1432</strain>
    </source>
</reference>
<evidence type="ECO:0000313" key="2">
    <source>
        <dbReference type="Proteomes" id="UP001589810"/>
    </source>
</evidence>
<dbReference type="Gene3D" id="2.40.350.10">
    <property type="entry name" value="SO1590-like"/>
    <property type="match status" value="1"/>
</dbReference>
<dbReference type="SUPFAM" id="SSF159238">
    <property type="entry name" value="SO1590-like"/>
    <property type="match status" value="1"/>
</dbReference>
<keyword evidence="2" id="KW-1185">Reference proteome</keyword>
<dbReference type="InterPro" id="IPR021607">
    <property type="entry name" value="DUF3224"/>
</dbReference>
<organism evidence="1 2">
    <name type="scientific">Kutzneria chonburiensis</name>
    <dbReference type="NCBI Taxonomy" id="1483604"/>
    <lineage>
        <taxon>Bacteria</taxon>
        <taxon>Bacillati</taxon>
        <taxon>Actinomycetota</taxon>
        <taxon>Actinomycetes</taxon>
        <taxon>Pseudonocardiales</taxon>
        <taxon>Pseudonocardiaceae</taxon>
        <taxon>Kutzneria</taxon>
    </lineage>
</organism>
<sequence length="130" mass="13408">MSIAEGTFDITRWDDETYLDADGITLGHVWVAKAFQGALTGTSTARLLTAGGPVAGSAAYVAVERFVGSVEGLAGSFVLSHSAVMAGGSGEMTVRIVPDSGTGKLEGITGTLRIDKAADGTHSYHLDYEV</sequence>
<comment type="caution">
    <text evidence="1">The sequence shown here is derived from an EMBL/GenBank/DDBJ whole genome shotgun (WGS) entry which is preliminary data.</text>
</comment>